<evidence type="ECO:0000256" key="2">
    <source>
        <dbReference type="ARBA" id="ARBA00022741"/>
    </source>
</evidence>
<feature type="domain" description="UspA" evidence="4">
    <location>
        <begin position="151"/>
        <end position="287"/>
    </location>
</feature>
<evidence type="ECO:0000256" key="1">
    <source>
        <dbReference type="ARBA" id="ARBA00008791"/>
    </source>
</evidence>
<dbReference type="InterPro" id="IPR014729">
    <property type="entry name" value="Rossmann-like_a/b/a_fold"/>
</dbReference>
<comment type="similarity">
    <text evidence="1">Belongs to the universal stress protein A family.</text>
</comment>
<dbReference type="RefSeq" id="WP_109328407.1">
    <property type="nucleotide sequence ID" value="NZ_CP021354.1"/>
</dbReference>
<dbReference type="OrthoDB" id="3174546at2"/>
<keyword evidence="3" id="KW-0067">ATP-binding</keyword>
<dbReference type="PANTHER" id="PTHR46268:SF27">
    <property type="entry name" value="UNIVERSAL STRESS PROTEIN RV2623"/>
    <property type="match status" value="1"/>
</dbReference>
<dbReference type="Proteomes" id="UP000245711">
    <property type="component" value="Chromosome"/>
</dbReference>
<dbReference type="EMBL" id="CP021354">
    <property type="protein sequence ID" value="AWK71802.1"/>
    <property type="molecule type" value="Genomic_DNA"/>
</dbReference>
<dbReference type="PRINTS" id="PR01438">
    <property type="entry name" value="UNVRSLSTRESS"/>
</dbReference>
<dbReference type="AlphaFoldDB" id="A0A2S2BT92"/>
<keyword evidence="2" id="KW-0547">Nucleotide-binding</keyword>
<gene>
    <name evidence="5" type="ORF">CBI38_09545</name>
</gene>
<dbReference type="Pfam" id="PF00582">
    <property type="entry name" value="Usp"/>
    <property type="match status" value="2"/>
</dbReference>
<organism evidence="5 6">
    <name type="scientific">Rhodococcus oxybenzonivorans</name>
    <dbReference type="NCBI Taxonomy" id="1990687"/>
    <lineage>
        <taxon>Bacteria</taxon>
        <taxon>Bacillati</taxon>
        <taxon>Actinomycetota</taxon>
        <taxon>Actinomycetes</taxon>
        <taxon>Mycobacteriales</taxon>
        <taxon>Nocardiaceae</taxon>
        <taxon>Rhodococcus</taxon>
    </lineage>
</organism>
<protein>
    <submittedName>
        <fullName evidence="5">Universal stress protein</fullName>
    </submittedName>
</protein>
<evidence type="ECO:0000256" key="3">
    <source>
        <dbReference type="ARBA" id="ARBA00022840"/>
    </source>
</evidence>
<keyword evidence="6" id="KW-1185">Reference proteome</keyword>
<feature type="domain" description="UspA" evidence="4">
    <location>
        <begin position="5"/>
        <end position="137"/>
    </location>
</feature>
<name>A0A2S2BT92_9NOCA</name>
<accession>A0A2S2BT92</accession>
<dbReference type="InterPro" id="IPR006015">
    <property type="entry name" value="Universal_stress_UspA"/>
</dbReference>
<evidence type="ECO:0000313" key="6">
    <source>
        <dbReference type="Proteomes" id="UP000245711"/>
    </source>
</evidence>
<dbReference type="SUPFAM" id="SSF52402">
    <property type="entry name" value="Adenine nucleotide alpha hydrolases-like"/>
    <property type="match status" value="2"/>
</dbReference>
<dbReference type="GO" id="GO:0005524">
    <property type="term" value="F:ATP binding"/>
    <property type="evidence" value="ECO:0007669"/>
    <property type="project" value="UniProtKB-KW"/>
</dbReference>
<evidence type="ECO:0000259" key="4">
    <source>
        <dbReference type="Pfam" id="PF00582"/>
    </source>
</evidence>
<dbReference type="Gene3D" id="3.40.50.620">
    <property type="entry name" value="HUPs"/>
    <property type="match status" value="2"/>
</dbReference>
<sequence length="289" mass="30405">MSTTPIVVGVDGSPPSSEAVRWGVAEAILRSAPLLLLACVSYRGAESLPLVGPELRARAERDLTAATELARAHDPRGVVQMHTELHWQYAPAVLVDRSESARMIVLGRRGLGEFTGGLIGSVTSAVARHAHCPVVVIEGAPPSLEEGGVGPVVVGVDGSANSEPAIALAFEESALRRTPLIALHAWSDQDLSTLPLETGPDRWKAVAESEQALLGESLTGCTQQYPDVAVQQVLVRDRPVRHLLAQAEEAQLLVVGTRGRGGFKGMTLGSTSAALLHTAPCPLIVVPRC</sequence>
<dbReference type="PANTHER" id="PTHR46268">
    <property type="entry name" value="STRESS RESPONSE PROTEIN NHAX"/>
    <property type="match status" value="1"/>
</dbReference>
<evidence type="ECO:0000313" key="5">
    <source>
        <dbReference type="EMBL" id="AWK71802.1"/>
    </source>
</evidence>
<proteinExistence type="inferred from homology"/>
<dbReference type="KEGG" id="roz:CBI38_09545"/>
<dbReference type="InterPro" id="IPR006016">
    <property type="entry name" value="UspA"/>
</dbReference>
<reference evidence="5 6" key="1">
    <citation type="submission" date="2017-05" db="EMBL/GenBank/DDBJ databases">
        <title>Isolation of Rhodococcus sp. S2-17 biodegrading of BP-3.</title>
        <authorList>
            <person name="Lee Y."/>
            <person name="Kim K.H."/>
            <person name="Chun B.H."/>
            <person name="Jung H.S."/>
            <person name="Jeon C.O."/>
        </authorList>
    </citation>
    <scope>NUCLEOTIDE SEQUENCE [LARGE SCALE GENOMIC DNA]</scope>
    <source>
        <strain evidence="5 6">S2-17</strain>
    </source>
</reference>